<proteinExistence type="predicted"/>
<dbReference type="EMBL" id="JWTB01000003">
    <property type="protein sequence ID" value="KIC69784.1"/>
    <property type="molecule type" value="Genomic_DNA"/>
</dbReference>
<dbReference type="OrthoDB" id="4942193at2"/>
<protein>
    <submittedName>
        <fullName evidence="1">Uncharacterized protein</fullName>
    </submittedName>
</protein>
<organism evidence="1 2">
    <name type="scientific">Pseudarthrobacter phenanthrenivorans</name>
    <name type="common">Arthrobacter phenanthrenivorans</name>
    <dbReference type="NCBI Taxonomy" id="361575"/>
    <lineage>
        <taxon>Bacteria</taxon>
        <taxon>Bacillati</taxon>
        <taxon>Actinomycetota</taxon>
        <taxon>Actinomycetes</taxon>
        <taxon>Micrococcales</taxon>
        <taxon>Micrococcaceae</taxon>
        <taxon>Pseudarthrobacter</taxon>
    </lineage>
</organism>
<dbReference type="AlphaFoldDB" id="A0A0B4D8Y7"/>
<sequence length="115" mass="12480">MDYTGSQSEKAVPAGELGRSHIGQTISFQPNEFTVVFGKLAGIARTEAMVYLSLTGVGNGTHLKDEYDLPVTHEVFVPVDVITNAESTIKDLFGKVQENLRGSSHKGGEDRTDRL</sequence>
<accession>A0A0B4D8Y7</accession>
<gene>
    <name evidence="1" type="ORF">RM50_01225</name>
</gene>
<reference evidence="1 2" key="1">
    <citation type="submission" date="2014-12" db="EMBL/GenBank/DDBJ databases">
        <title>Genome sequencing of Arthrobacter phenanthrenivorans SWC37.</title>
        <authorList>
            <person name="Tan P.W."/>
            <person name="Chan K.-G."/>
        </authorList>
    </citation>
    <scope>NUCLEOTIDE SEQUENCE [LARGE SCALE GENOMIC DNA]</scope>
    <source>
        <strain evidence="1 2">SWC37</strain>
    </source>
</reference>
<dbReference type="RefSeq" id="WP_043449048.1">
    <property type="nucleotide sequence ID" value="NZ_JBFBKS010000009.1"/>
</dbReference>
<comment type="caution">
    <text evidence="1">The sequence shown here is derived from an EMBL/GenBank/DDBJ whole genome shotgun (WGS) entry which is preliminary data.</text>
</comment>
<evidence type="ECO:0000313" key="1">
    <source>
        <dbReference type="EMBL" id="KIC69784.1"/>
    </source>
</evidence>
<evidence type="ECO:0000313" key="2">
    <source>
        <dbReference type="Proteomes" id="UP000031196"/>
    </source>
</evidence>
<name>A0A0B4D8Y7_PSEPS</name>
<dbReference type="Proteomes" id="UP000031196">
    <property type="component" value="Unassembled WGS sequence"/>
</dbReference>